<dbReference type="GO" id="GO:0003676">
    <property type="term" value="F:nucleic acid binding"/>
    <property type="evidence" value="ECO:0007669"/>
    <property type="project" value="InterPro"/>
</dbReference>
<name>A0A4Y2J6K9_ARAVE</name>
<evidence type="ECO:0000313" key="1">
    <source>
        <dbReference type="EMBL" id="GBM84892.1"/>
    </source>
</evidence>
<dbReference type="Proteomes" id="UP000499080">
    <property type="component" value="Unassembled WGS sequence"/>
</dbReference>
<gene>
    <name evidence="1" type="ORF">AVEN_133228_1</name>
    <name evidence="2" type="ORF">AVEN_22294_1</name>
</gene>
<evidence type="ECO:0000313" key="3">
    <source>
        <dbReference type="Proteomes" id="UP000499080"/>
    </source>
</evidence>
<keyword evidence="3" id="KW-1185">Reference proteome</keyword>
<comment type="caution">
    <text evidence="1">The sequence shown here is derived from an EMBL/GenBank/DDBJ whole genome shotgun (WGS) entry which is preliminary data.</text>
</comment>
<dbReference type="AlphaFoldDB" id="A0A4Y2J6K9"/>
<dbReference type="InterPro" id="IPR036397">
    <property type="entry name" value="RNaseH_sf"/>
</dbReference>
<sequence>MPTWQKTLERRVHLIGKGGVGGSWGGRKYDFLAVRRSHETETNFCTLVLKRSEAGERNKPVTAVCLHGVVSREALLRKEPFKVLEQMIIIGRLLYDHARPHAALCIQRLLQRFRWEVFDHSACTPDLAPSDYHLIQHLKSFLA</sequence>
<accession>A0A4Y2J6K9</accession>
<reference evidence="1 3" key="1">
    <citation type="journal article" date="2019" name="Sci. Rep.">
        <title>Orb-weaving spider Araneus ventricosus genome elucidates the spidroin gene catalogue.</title>
        <authorList>
            <person name="Kono N."/>
            <person name="Nakamura H."/>
            <person name="Ohtoshi R."/>
            <person name="Moran D.A.P."/>
            <person name="Shinohara A."/>
            <person name="Yoshida Y."/>
            <person name="Fujiwara M."/>
            <person name="Mori M."/>
            <person name="Tomita M."/>
            <person name="Arakawa K."/>
        </authorList>
    </citation>
    <scope>NUCLEOTIDE SEQUENCE [LARGE SCALE GENOMIC DNA]</scope>
</reference>
<dbReference type="EMBL" id="BGPR01003195">
    <property type="protein sequence ID" value="GBM84892.1"/>
    <property type="molecule type" value="Genomic_DNA"/>
</dbReference>
<protein>
    <submittedName>
        <fullName evidence="1">Uncharacterized protein</fullName>
    </submittedName>
</protein>
<proteinExistence type="predicted"/>
<evidence type="ECO:0000313" key="2">
    <source>
        <dbReference type="EMBL" id="GBO34308.1"/>
    </source>
</evidence>
<dbReference type="EMBL" id="BGPR01058099">
    <property type="protein sequence ID" value="GBO34308.1"/>
    <property type="molecule type" value="Genomic_DNA"/>
</dbReference>
<organism evidence="1 3">
    <name type="scientific">Araneus ventricosus</name>
    <name type="common">Orbweaver spider</name>
    <name type="synonym">Epeira ventricosa</name>
    <dbReference type="NCBI Taxonomy" id="182803"/>
    <lineage>
        <taxon>Eukaryota</taxon>
        <taxon>Metazoa</taxon>
        <taxon>Ecdysozoa</taxon>
        <taxon>Arthropoda</taxon>
        <taxon>Chelicerata</taxon>
        <taxon>Arachnida</taxon>
        <taxon>Araneae</taxon>
        <taxon>Araneomorphae</taxon>
        <taxon>Entelegynae</taxon>
        <taxon>Araneoidea</taxon>
        <taxon>Araneidae</taxon>
        <taxon>Araneus</taxon>
    </lineage>
</organism>
<dbReference type="Gene3D" id="3.30.420.10">
    <property type="entry name" value="Ribonuclease H-like superfamily/Ribonuclease H"/>
    <property type="match status" value="1"/>
</dbReference>